<keyword evidence="1" id="KW-0812">Transmembrane</keyword>
<keyword evidence="1" id="KW-0472">Membrane</keyword>
<dbReference type="Pfam" id="PF04773">
    <property type="entry name" value="FecR"/>
    <property type="match status" value="1"/>
</dbReference>
<dbReference type="Gene3D" id="3.55.50.30">
    <property type="match status" value="1"/>
</dbReference>
<evidence type="ECO:0000256" key="1">
    <source>
        <dbReference type="SAM" id="Phobius"/>
    </source>
</evidence>
<dbReference type="PANTHER" id="PTHR30273:SF2">
    <property type="entry name" value="PROTEIN FECR"/>
    <property type="match status" value="1"/>
</dbReference>
<evidence type="ECO:0000259" key="2">
    <source>
        <dbReference type="Pfam" id="PF04773"/>
    </source>
</evidence>
<dbReference type="PIRSF" id="PIRSF018266">
    <property type="entry name" value="FecR"/>
    <property type="match status" value="1"/>
</dbReference>
<evidence type="ECO:0000313" key="5">
    <source>
        <dbReference type="Proteomes" id="UP001485459"/>
    </source>
</evidence>
<feature type="domain" description="Protein FecR C-terminal" evidence="3">
    <location>
        <begin position="313"/>
        <end position="381"/>
    </location>
</feature>
<keyword evidence="5" id="KW-1185">Reference proteome</keyword>
<protein>
    <submittedName>
        <fullName evidence="4">FecR family protein</fullName>
    </submittedName>
</protein>
<organism evidence="4 5">
    <name type="scientific">Chitinophaga pollutisoli</name>
    <dbReference type="NCBI Taxonomy" id="3133966"/>
    <lineage>
        <taxon>Bacteria</taxon>
        <taxon>Pseudomonadati</taxon>
        <taxon>Bacteroidota</taxon>
        <taxon>Chitinophagia</taxon>
        <taxon>Chitinophagales</taxon>
        <taxon>Chitinophagaceae</taxon>
        <taxon>Chitinophaga</taxon>
    </lineage>
</organism>
<proteinExistence type="predicted"/>
<evidence type="ECO:0000313" key="4">
    <source>
        <dbReference type="EMBL" id="WZN43117.1"/>
    </source>
</evidence>
<feature type="transmembrane region" description="Helical" evidence="1">
    <location>
        <begin position="89"/>
        <end position="109"/>
    </location>
</feature>
<name>A0ABZ2YUX5_9BACT</name>
<reference evidence="5" key="1">
    <citation type="submission" date="2024-03" db="EMBL/GenBank/DDBJ databases">
        <title>Chitinophaga horti sp. nov., isolated from garden soil.</title>
        <authorList>
            <person name="Lee D.S."/>
            <person name="Han D.M."/>
            <person name="Baek J.H."/>
            <person name="Choi D.G."/>
            <person name="Jeon J.H."/>
            <person name="Jeon C.O."/>
        </authorList>
    </citation>
    <scope>NUCLEOTIDE SEQUENCE [LARGE SCALE GENOMIC DNA]</scope>
    <source>
        <strain evidence="5">GPA1</strain>
    </source>
</reference>
<keyword evidence="1" id="KW-1133">Transmembrane helix</keyword>
<feature type="domain" description="FecR protein" evidence="2">
    <location>
        <begin position="186"/>
        <end position="271"/>
    </location>
</feature>
<dbReference type="PANTHER" id="PTHR30273">
    <property type="entry name" value="PERIPLASMIC SIGNAL SENSOR AND SIGMA FACTOR ACTIVATOR FECR-RELATED"/>
    <property type="match status" value="1"/>
</dbReference>
<sequence length="382" mass="43396">MAENLDHIRHLYLQKLAGTTTQSEDAELEAAMADPQVKKMCDELYELYNSPEMIELLRERPTSKRWDELAAQALEGAERSGRTIRIFRWVAAASVLAMVATVMYSRYFYHPQPDIKELARLQPEFVSDEVTINMAGGERIALRPNSSRLVASVKVWMGEDNTLRYEDPSGTADGWNQLEVPQRLDCRLVLSDGTEVWLNSKSSIRFPFTFTGDRREVEVSGEAYFNVSPDAGKPFVVQTPQGEVQVLGTTFNVNTYEPGRVVTSLVSGRVRAVGEGGTAELKPGQEAVWRENGALEVMAFDQRDKLSWMQGVYYFKSADFQEIAKALERWYSLELVVDRPELAAYAFDVKLDKNKPLEEFMDVLRVSEGVRYRIEGKKLYVF</sequence>
<evidence type="ECO:0000259" key="3">
    <source>
        <dbReference type="Pfam" id="PF16344"/>
    </source>
</evidence>
<dbReference type="Pfam" id="PF16344">
    <property type="entry name" value="FecR_C"/>
    <property type="match status" value="1"/>
</dbReference>
<dbReference type="EMBL" id="CP149822">
    <property type="protein sequence ID" value="WZN43117.1"/>
    <property type="molecule type" value="Genomic_DNA"/>
</dbReference>
<dbReference type="InterPro" id="IPR006860">
    <property type="entry name" value="FecR"/>
</dbReference>
<dbReference type="Gene3D" id="2.60.120.1440">
    <property type="match status" value="1"/>
</dbReference>
<dbReference type="RefSeq" id="WP_341837937.1">
    <property type="nucleotide sequence ID" value="NZ_CP149822.1"/>
</dbReference>
<dbReference type="InterPro" id="IPR012373">
    <property type="entry name" value="Ferrdict_sens_TM"/>
</dbReference>
<dbReference type="InterPro" id="IPR032508">
    <property type="entry name" value="FecR_C"/>
</dbReference>
<gene>
    <name evidence="4" type="ORF">WJU16_08735</name>
</gene>
<accession>A0ABZ2YUX5</accession>
<dbReference type="Proteomes" id="UP001485459">
    <property type="component" value="Chromosome"/>
</dbReference>